<name>A0A2P7ZDG8_9PEZI</name>
<dbReference type="Gene3D" id="1.10.150.750">
    <property type="match status" value="1"/>
</dbReference>
<dbReference type="Proteomes" id="UP000243723">
    <property type="component" value="Unassembled WGS sequence"/>
</dbReference>
<dbReference type="PANTHER" id="PTHR43316:SF3">
    <property type="entry name" value="HALOACID DEHALOGENASE, TYPE II (AFU_ORTHOLOGUE AFUA_2G07750)-RELATED"/>
    <property type="match status" value="1"/>
</dbReference>
<dbReference type="InterPro" id="IPR051540">
    <property type="entry name" value="S-2-haloacid_dehalogenase"/>
</dbReference>
<evidence type="ECO:0000313" key="2">
    <source>
        <dbReference type="EMBL" id="PSK46249.1"/>
    </source>
</evidence>
<evidence type="ECO:0008006" key="4">
    <source>
        <dbReference type="Google" id="ProtNLM"/>
    </source>
</evidence>
<dbReference type="Gene3D" id="3.40.50.1000">
    <property type="entry name" value="HAD superfamily/HAD-like"/>
    <property type="match status" value="1"/>
</dbReference>
<dbReference type="GO" id="GO:0016791">
    <property type="term" value="F:phosphatase activity"/>
    <property type="evidence" value="ECO:0007669"/>
    <property type="project" value="UniProtKB-ARBA"/>
</dbReference>
<dbReference type="OrthoDB" id="40579at2759"/>
<comment type="caution">
    <text evidence="2">The sequence shown here is derived from an EMBL/GenBank/DDBJ whole genome shotgun (WGS) entry which is preliminary data.</text>
</comment>
<evidence type="ECO:0000313" key="3">
    <source>
        <dbReference type="Proteomes" id="UP000243723"/>
    </source>
</evidence>
<dbReference type="InterPro" id="IPR006439">
    <property type="entry name" value="HAD-SF_hydro_IA"/>
</dbReference>
<dbReference type="PANTHER" id="PTHR43316">
    <property type="entry name" value="HYDROLASE, HALOACID DELAHOGENASE-RELATED"/>
    <property type="match status" value="1"/>
</dbReference>
<dbReference type="InterPro" id="IPR036412">
    <property type="entry name" value="HAD-like_sf"/>
</dbReference>
<protein>
    <recommendedName>
        <fullName evidence="4">Haloacid dehalogenase</fullName>
    </recommendedName>
</protein>
<keyword evidence="3" id="KW-1185">Reference proteome</keyword>
<gene>
    <name evidence="2" type="ORF">B9Z65_5217</name>
</gene>
<dbReference type="GO" id="GO:0019120">
    <property type="term" value="F:hydrolase activity, acting on acid halide bonds, in C-halide compounds"/>
    <property type="evidence" value="ECO:0007669"/>
    <property type="project" value="InterPro"/>
</dbReference>
<dbReference type="InterPro" id="IPR023214">
    <property type="entry name" value="HAD_sf"/>
</dbReference>
<proteinExistence type="predicted"/>
<dbReference type="NCBIfam" id="TIGR01493">
    <property type="entry name" value="HAD-SF-IA-v2"/>
    <property type="match status" value="1"/>
</dbReference>
<dbReference type="Pfam" id="PF00702">
    <property type="entry name" value="Hydrolase"/>
    <property type="match status" value="1"/>
</dbReference>
<organism evidence="2 3">
    <name type="scientific">Elsinoe australis</name>
    <dbReference type="NCBI Taxonomy" id="40998"/>
    <lineage>
        <taxon>Eukaryota</taxon>
        <taxon>Fungi</taxon>
        <taxon>Dikarya</taxon>
        <taxon>Ascomycota</taxon>
        <taxon>Pezizomycotina</taxon>
        <taxon>Dothideomycetes</taxon>
        <taxon>Dothideomycetidae</taxon>
        <taxon>Myriangiales</taxon>
        <taxon>Elsinoaceae</taxon>
        <taxon>Elsinoe</taxon>
    </lineage>
</organism>
<dbReference type="NCBIfam" id="TIGR01428">
    <property type="entry name" value="HAD_type_II"/>
    <property type="match status" value="1"/>
</dbReference>
<dbReference type="AlphaFoldDB" id="A0A2P7ZDG8"/>
<dbReference type="InterPro" id="IPR006328">
    <property type="entry name" value="2-HAD"/>
</dbReference>
<keyword evidence="1" id="KW-0378">Hydrolase</keyword>
<dbReference type="EMBL" id="NHZQ01000236">
    <property type="protein sequence ID" value="PSK46249.1"/>
    <property type="molecule type" value="Genomic_DNA"/>
</dbReference>
<dbReference type="STRING" id="40998.A0A2P7ZDG8"/>
<accession>A0A2P7ZDG8</accession>
<dbReference type="SUPFAM" id="SSF56784">
    <property type="entry name" value="HAD-like"/>
    <property type="match status" value="1"/>
</dbReference>
<evidence type="ECO:0000256" key="1">
    <source>
        <dbReference type="ARBA" id="ARBA00022801"/>
    </source>
</evidence>
<dbReference type="PRINTS" id="PR00413">
    <property type="entry name" value="HADHALOGNASE"/>
</dbReference>
<sequence>MSNSALNPDTKAFCFDIFGTCVDWRKSVTNELHSEAQRAVVGANAVAPAAGKAKAMTREAWGDIAAEWRQTYYKFTQELASNPDTPFKTVDQHHHDALIDILSNHGLTGLWTDAEIQHLAQVWHRLDSWPDTNEGLQILGKHYQTATLSNGNVSLLEDMQAHSGMQFTHTFSAEMFGTYKPNPRVYLGAAEKLSAKPEQVAMVAAHLGDLKAAKGNGLQTVYVEREREESLDMDQARREGYVDVWIGKGEGGFLGVTKALGID</sequence>
<reference evidence="2 3" key="1">
    <citation type="submission" date="2017-05" db="EMBL/GenBank/DDBJ databases">
        <title>Draft genome sequence of Elsinoe australis.</title>
        <authorList>
            <person name="Cheng Q."/>
        </authorList>
    </citation>
    <scope>NUCLEOTIDE SEQUENCE [LARGE SCALE GENOMIC DNA]</scope>
    <source>
        <strain evidence="2 3">NL1</strain>
    </source>
</reference>